<name>A0A448ZZS5_METOS</name>
<keyword evidence="3" id="KW-0614">Plasmid</keyword>
<gene>
    <name evidence="2" type="ORF">NCTC10112_00280</name>
    <name evidence="3" type="ORF">NCTC10112_00717</name>
</gene>
<proteinExistence type="predicted"/>
<dbReference type="OrthoDB" id="398903at2"/>
<dbReference type="EMBL" id="LR214943">
    <property type="protein sequence ID" value="VEU56732.1"/>
    <property type="molecule type" value="Genomic_DNA"/>
</dbReference>
<evidence type="ECO:0000313" key="4">
    <source>
        <dbReference type="Proteomes" id="UP000290482"/>
    </source>
</evidence>
<dbReference type="EMBL" id="LR214940">
    <property type="protein sequence ID" value="VEU55539.1"/>
    <property type="molecule type" value="Genomic_DNA"/>
</dbReference>
<dbReference type="KEGG" id="mob:NCTC10112_00717"/>
<evidence type="ECO:0000313" key="2">
    <source>
        <dbReference type="EMBL" id="VEU55539.1"/>
    </source>
</evidence>
<protein>
    <recommendedName>
        <fullName evidence="1">EAL domain-containing protein</fullName>
    </recommendedName>
</protein>
<dbReference type="InterPro" id="IPR054781">
    <property type="entry name" value="Asp23-rel"/>
</dbReference>
<dbReference type="Proteomes" id="UP000290482">
    <property type="component" value="Chromosome"/>
</dbReference>
<dbReference type="KEGG" id="mob:NCTC10112_00280"/>
<dbReference type="AlphaFoldDB" id="A0A448ZZS5"/>
<feature type="domain" description="EAL" evidence="1">
    <location>
        <begin position="1"/>
        <end position="116"/>
    </location>
</feature>
<reference evidence="3 4" key="1">
    <citation type="submission" date="2019-01" db="EMBL/GenBank/DDBJ databases">
        <authorList>
            <consortium name="Pathogen Informatics"/>
        </authorList>
    </citation>
    <scope>NUCLEOTIDE SEQUENCE [LARGE SCALE GENOMIC DNA]</scope>
    <source>
        <strain evidence="3 4">NCTC10112</strain>
        <plasmid evidence="4">4</plasmid>
    </source>
</reference>
<dbReference type="PROSITE" id="PS50883">
    <property type="entry name" value="EAL"/>
    <property type="match status" value="1"/>
</dbReference>
<organism evidence="3 4">
    <name type="scientific">Metamycoplasma orale</name>
    <name type="common">Mycoplasma orale</name>
    <dbReference type="NCBI Taxonomy" id="2121"/>
    <lineage>
        <taxon>Bacteria</taxon>
        <taxon>Bacillati</taxon>
        <taxon>Mycoplasmatota</taxon>
        <taxon>Mycoplasmoidales</taxon>
        <taxon>Metamycoplasmataceae</taxon>
        <taxon>Metamycoplasma</taxon>
    </lineage>
</organism>
<dbReference type="InterPro" id="IPR001633">
    <property type="entry name" value="EAL_dom"/>
</dbReference>
<geneLocation type="plasmid" evidence="3 4">
    <name>4</name>
</geneLocation>
<dbReference type="RefSeq" id="WP_022936270.1">
    <property type="nucleotide sequence ID" value="NZ_LR214940.1"/>
</dbReference>
<evidence type="ECO:0000259" key="1">
    <source>
        <dbReference type="PROSITE" id="PS50883"/>
    </source>
</evidence>
<keyword evidence="4" id="KW-1185">Reference proteome</keyword>
<accession>A0A448ZZS5</accession>
<sequence length="116" mass="13789">MLEEHKKDLDLEKTEYININAKMNLVFKIEKNVIYNEINKIFANYSDIILTKDIEIKINDKKNNIEIFINFKMRNFKDFSKLVKQIILAIEQKIIILTNSKPLNINLVFEGLENEN</sequence>
<evidence type="ECO:0000313" key="3">
    <source>
        <dbReference type="EMBL" id="VEU56732.1"/>
    </source>
</evidence>
<dbReference type="NCBIfam" id="NF045836">
    <property type="entry name" value="MMB_0454_fam"/>
    <property type="match status" value="1"/>
</dbReference>
<dbReference type="Proteomes" id="UP000290482">
    <property type="component" value="Plasmid 4"/>
</dbReference>